<comment type="similarity">
    <text evidence="6">Belongs to the PTH family.</text>
</comment>
<feature type="active site" description="Proton acceptor" evidence="6">
    <location>
        <position position="19"/>
    </location>
</feature>
<comment type="caution">
    <text evidence="6">Lacks conserved residue(s) required for the propagation of feature annotation.</text>
</comment>
<evidence type="ECO:0000313" key="7">
    <source>
        <dbReference type="EMBL" id="OGL49320.1"/>
    </source>
</evidence>
<dbReference type="EC" id="3.1.1.29" evidence="1 6"/>
<keyword evidence="3 6" id="KW-0378">Hydrolase</keyword>
<dbReference type="InterPro" id="IPR001328">
    <property type="entry name" value="Pept_tRNA_hydro"/>
</dbReference>
<evidence type="ECO:0000256" key="4">
    <source>
        <dbReference type="ARBA" id="ARBA00022884"/>
    </source>
</evidence>
<dbReference type="GO" id="GO:0004045">
    <property type="term" value="F:peptidyl-tRNA hydrolase activity"/>
    <property type="evidence" value="ECO:0007669"/>
    <property type="project" value="UniProtKB-UniRule"/>
</dbReference>
<evidence type="ECO:0000256" key="3">
    <source>
        <dbReference type="ARBA" id="ARBA00022801"/>
    </source>
</evidence>
<feature type="site" description="Discriminates between blocked and unblocked aminoacyl-tRNA" evidence="6">
    <location>
        <position position="9"/>
    </location>
</feature>
<name>A0A1F7S6F8_9BACT</name>
<dbReference type="GO" id="GO:0000049">
    <property type="term" value="F:tRNA binding"/>
    <property type="evidence" value="ECO:0007669"/>
    <property type="project" value="UniProtKB-UniRule"/>
</dbReference>
<comment type="subunit">
    <text evidence="6">Monomer.</text>
</comment>
<gene>
    <name evidence="6" type="primary">pth</name>
    <name evidence="7" type="ORF">A2161_19535</name>
</gene>
<comment type="caution">
    <text evidence="7">The sequence shown here is derived from an EMBL/GenBank/DDBJ whole genome shotgun (WGS) entry which is preliminary data.</text>
</comment>
<dbReference type="GO" id="GO:0005737">
    <property type="term" value="C:cytoplasm"/>
    <property type="evidence" value="ECO:0007669"/>
    <property type="project" value="UniProtKB-SubCell"/>
</dbReference>
<organism evidence="7 8">
    <name type="scientific">Candidatus Schekmanbacteria bacterium RBG_13_48_7</name>
    <dbReference type="NCBI Taxonomy" id="1817878"/>
    <lineage>
        <taxon>Bacteria</taxon>
        <taxon>Candidatus Schekmaniibacteriota</taxon>
    </lineage>
</organism>
<protein>
    <recommendedName>
        <fullName evidence="5 6">Peptidyl-tRNA hydrolase</fullName>
        <shortName evidence="6">Pth</shortName>
        <ecNumber evidence="1 6">3.1.1.29</ecNumber>
    </recommendedName>
</protein>
<comment type="subcellular location">
    <subcellularLocation>
        <location evidence="6">Cytoplasm</location>
    </subcellularLocation>
</comment>
<dbReference type="CDD" id="cd00462">
    <property type="entry name" value="PTH"/>
    <property type="match status" value="1"/>
</dbReference>
<dbReference type="PANTHER" id="PTHR17224">
    <property type="entry name" value="PEPTIDYL-TRNA HYDROLASE"/>
    <property type="match status" value="1"/>
</dbReference>
<accession>A0A1F7S6F8</accession>
<keyword evidence="2 6" id="KW-0820">tRNA-binding</keyword>
<dbReference type="EMBL" id="MGDD01000020">
    <property type="protein sequence ID" value="OGL49320.1"/>
    <property type="molecule type" value="Genomic_DNA"/>
</dbReference>
<feature type="binding site" evidence="6">
    <location>
        <position position="14"/>
    </location>
    <ligand>
        <name>tRNA</name>
        <dbReference type="ChEBI" id="CHEBI:17843"/>
    </ligand>
</feature>
<proteinExistence type="inferred from homology"/>
<dbReference type="PANTHER" id="PTHR17224:SF1">
    <property type="entry name" value="PEPTIDYL-TRNA HYDROLASE"/>
    <property type="match status" value="1"/>
</dbReference>
<dbReference type="FunFam" id="3.40.50.1470:FF:000001">
    <property type="entry name" value="Peptidyl-tRNA hydrolase"/>
    <property type="match status" value="1"/>
</dbReference>
<comment type="catalytic activity">
    <reaction evidence="6">
        <text>an N-acyl-L-alpha-aminoacyl-tRNA + H2O = an N-acyl-L-amino acid + a tRNA + H(+)</text>
        <dbReference type="Rhea" id="RHEA:54448"/>
        <dbReference type="Rhea" id="RHEA-COMP:10123"/>
        <dbReference type="Rhea" id="RHEA-COMP:13883"/>
        <dbReference type="ChEBI" id="CHEBI:15377"/>
        <dbReference type="ChEBI" id="CHEBI:15378"/>
        <dbReference type="ChEBI" id="CHEBI:59874"/>
        <dbReference type="ChEBI" id="CHEBI:78442"/>
        <dbReference type="ChEBI" id="CHEBI:138191"/>
        <dbReference type="EC" id="3.1.1.29"/>
    </reaction>
</comment>
<evidence type="ECO:0000256" key="2">
    <source>
        <dbReference type="ARBA" id="ARBA00022555"/>
    </source>
</evidence>
<dbReference type="NCBIfam" id="TIGR00447">
    <property type="entry name" value="pth"/>
    <property type="match status" value="1"/>
</dbReference>
<evidence type="ECO:0000313" key="8">
    <source>
        <dbReference type="Proteomes" id="UP000179266"/>
    </source>
</evidence>
<keyword evidence="6" id="KW-0963">Cytoplasm</keyword>
<evidence type="ECO:0000256" key="1">
    <source>
        <dbReference type="ARBA" id="ARBA00013260"/>
    </source>
</evidence>
<comment type="function">
    <text evidence="6">Hydrolyzes ribosome-free peptidyl-tRNAs (with 1 or more amino acids incorporated), which drop off the ribosome during protein synthesis, or as a result of ribosome stalling.</text>
</comment>
<dbReference type="GO" id="GO:0072344">
    <property type="term" value="P:rescue of stalled ribosome"/>
    <property type="evidence" value="ECO:0007669"/>
    <property type="project" value="UniProtKB-UniRule"/>
</dbReference>
<comment type="function">
    <text evidence="6">Catalyzes the release of premature peptidyl moieties from peptidyl-tRNA molecules trapped in stalled 50S ribosomal subunits, and thus maintains levels of free tRNAs and 50S ribosomes.</text>
</comment>
<feature type="binding site" evidence="6">
    <location>
        <position position="66"/>
    </location>
    <ligand>
        <name>tRNA</name>
        <dbReference type="ChEBI" id="CHEBI:17843"/>
    </ligand>
</feature>
<dbReference type="SUPFAM" id="SSF53178">
    <property type="entry name" value="Peptidyl-tRNA hydrolase-like"/>
    <property type="match status" value="1"/>
</dbReference>
<dbReference type="InterPro" id="IPR036416">
    <property type="entry name" value="Pept_tRNA_hydro_sf"/>
</dbReference>
<dbReference type="GO" id="GO:0006515">
    <property type="term" value="P:protein quality control for misfolded or incompletely synthesized proteins"/>
    <property type="evidence" value="ECO:0007669"/>
    <property type="project" value="UniProtKB-UniRule"/>
</dbReference>
<dbReference type="Gene3D" id="3.40.50.1470">
    <property type="entry name" value="Peptidyl-tRNA hydrolase"/>
    <property type="match status" value="1"/>
</dbReference>
<sequence length="188" mass="21130">MNLIVGLGNPGIEYERSRHNMGFIVVDQLITGYKKSKKKMICHSIVTQLTYEDEEMILAKPMTFMNRSGVAVYELLRKYHLGCGNLIVIHDDVDFDWGTIRIKSCGGDGGHKGIRSIIESLGTNEFTRIRIGISKPTGNNETSDYVLETIEDAMWGQVPEIAERGSKAVKTVVKYGIVYAMNLFNRTH</sequence>
<evidence type="ECO:0000256" key="5">
    <source>
        <dbReference type="ARBA" id="ARBA00050038"/>
    </source>
</evidence>
<dbReference type="AlphaFoldDB" id="A0A1F7S6F8"/>
<dbReference type="HAMAP" id="MF_00083">
    <property type="entry name" value="Pept_tRNA_hydro_bact"/>
    <property type="match status" value="1"/>
</dbReference>
<feature type="site" description="Stabilizes the basic form of H active site to accept a proton" evidence="6">
    <location>
        <position position="91"/>
    </location>
</feature>
<dbReference type="Pfam" id="PF01195">
    <property type="entry name" value="Pept_tRNA_hydro"/>
    <property type="match status" value="1"/>
</dbReference>
<reference evidence="7 8" key="1">
    <citation type="journal article" date="2016" name="Nat. Commun.">
        <title>Thousands of microbial genomes shed light on interconnected biogeochemical processes in an aquifer system.</title>
        <authorList>
            <person name="Anantharaman K."/>
            <person name="Brown C.T."/>
            <person name="Hug L.A."/>
            <person name="Sharon I."/>
            <person name="Castelle C.J."/>
            <person name="Probst A.J."/>
            <person name="Thomas B.C."/>
            <person name="Singh A."/>
            <person name="Wilkins M.J."/>
            <person name="Karaoz U."/>
            <person name="Brodie E.L."/>
            <person name="Williams K.H."/>
            <person name="Hubbard S.S."/>
            <person name="Banfield J.F."/>
        </authorList>
    </citation>
    <scope>NUCLEOTIDE SEQUENCE [LARGE SCALE GENOMIC DNA]</scope>
</reference>
<evidence type="ECO:0000256" key="6">
    <source>
        <dbReference type="HAMAP-Rule" id="MF_00083"/>
    </source>
</evidence>
<keyword evidence="4 6" id="KW-0694">RNA-binding</keyword>
<feature type="binding site" evidence="6">
    <location>
        <position position="64"/>
    </location>
    <ligand>
        <name>tRNA</name>
        <dbReference type="ChEBI" id="CHEBI:17843"/>
    </ligand>
</feature>
<dbReference type="Proteomes" id="UP000179266">
    <property type="component" value="Unassembled WGS sequence"/>
</dbReference>